<dbReference type="GO" id="GO:0005524">
    <property type="term" value="F:ATP binding"/>
    <property type="evidence" value="ECO:0007669"/>
    <property type="project" value="UniProtKB-KW"/>
</dbReference>
<evidence type="ECO:0000313" key="4">
    <source>
        <dbReference type="Proteomes" id="UP001518140"/>
    </source>
</evidence>
<dbReference type="EMBL" id="JAAKZX010000385">
    <property type="protein sequence ID" value="NGO49330.1"/>
    <property type="molecule type" value="Genomic_DNA"/>
</dbReference>
<dbReference type="Pfam" id="PF00005">
    <property type="entry name" value="ABC_tran"/>
    <property type="match status" value="1"/>
</dbReference>
<accession>A0ABX0E548</accession>
<keyword evidence="4" id="KW-1185">Reference proteome</keyword>
<reference evidence="3 4" key="1">
    <citation type="submission" date="2020-02" db="EMBL/GenBank/DDBJ databases">
        <title>Whole-genome analyses of novel actinobacteria.</title>
        <authorList>
            <person name="Sahin N."/>
            <person name="Tokatli A."/>
        </authorList>
    </citation>
    <scope>NUCLEOTIDE SEQUENCE [LARGE SCALE GENOMIC DNA]</scope>
    <source>
        <strain evidence="3 4">YC419</strain>
    </source>
</reference>
<evidence type="ECO:0000313" key="3">
    <source>
        <dbReference type="EMBL" id="NGO49330.1"/>
    </source>
</evidence>
<evidence type="ECO:0000256" key="1">
    <source>
        <dbReference type="SAM" id="MobiDB-lite"/>
    </source>
</evidence>
<sequence length="177" mass="18898">MGAIRSTPHSRAVSARRSSSASGAARRRFSASVPWNRELMEKPAPDEADEVLPYDAQAVPAEFATTLRRSVLARAMSALRPGPLGVRLHRVSFDYGGRPVLDEIDLTVPAGQTLALVGVSGAGKSTCTHLLARFRDPSRGAVQLLPGDGDPVDLRHLSDAELRRAVAVVGQDTVPRD</sequence>
<evidence type="ECO:0000259" key="2">
    <source>
        <dbReference type="Pfam" id="PF00005"/>
    </source>
</evidence>
<dbReference type="SUPFAM" id="SSF52540">
    <property type="entry name" value="P-loop containing nucleoside triphosphate hydrolases"/>
    <property type="match status" value="1"/>
</dbReference>
<comment type="caution">
    <text evidence="3">The sequence shown here is derived from an EMBL/GenBank/DDBJ whole genome shotgun (WGS) entry which is preliminary data.</text>
</comment>
<organism evidence="3 4">
    <name type="scientific">Streptomyces ureilyticus</name>
    <dbReference type="NCBI Taxonomy" id="1775131"/>
    <lineage>
        <taxon>Bacteria</taxon>
        <taxon>Bacillati</taxon>
        <taxon>Actinomycetota</taxon>
        <taxon>Actinomycetes</taxon>
        <taxon>Kitasatosporales</taxon>
        <taxon>Streptomycetaceae</taxon>
        <taxon>Streptomyces</taxon>
    </lineage>
</organism>
<keyword evidence="3" id="KW-0547">Nucleotide-binding</keyword>
<gene>
    <name evidence="3" type="ORF">G6048_47145</name>
</gene>
<dbReference type="InterPro" id="IPR027417">
    <property type="entry name" value="P-loop_NTPase"/>
</dbReference>
<name>A0ABX0E548_9ACTN</name>
<dbReference type="PANTHER" id="PTHR24221">
    <property type="entry name" value="ATP-BINDING CASSETTE SUB-FAMILY B"/>
    <property type="match status" value="1"/>
</dbReference>
<feature type="compositionally biased region" description="Low complexity" evidence="1">
    <location>
        <begin position="10"/>
        <end position="24"/>
    </location>
</feature>
<keyword evidence="3" id="KW-0067">ATP-binding</keyword>
<dbReference type="Proteomes" id="UP001518140">
    <property type="component" value="Unassembled WGS sequence"/>
</dbReference>
<feature type="region of interest" description="Disordered" evidence="1">
    <location>
        <begin position="1"/>
        <end position="29"/>
    </location>
</feature>
<protein>
    <submittedName>
        <fullName evidence="3">ATP-binding cassette domain-containing protein</fullName>
    </submittedName>
</protein>
<dbReference type="Gene3D" id="3.40.50.300">
    <property type="entry name" value="P-loop containing nucleotide triphosphate hydrolases"/>
    <property type="match status" value="1"/>
</dbReference>
<dbReference type="InterPro" id="IPR039421">
    <property type="entry name" value="Type_1_exporter"/>
</dbReference>
<dbReference type="InterPro" id="IPR003439">
    <property type="entry name" value="ABC_transporter-like_ATP-bd"/>
</dbReference>
<proteinExistence type="predicted"/>
<feature type="domain" description="ABC transporter" evidence="2">
    <location>
        <begin position="101"/>
        <end position="173"/>
    </location>
</feature>
<dbReference type="PANTHER" id="PTHR24221:SF654">
    <property type="entry name" value="ATP-BINDING CASSETTE SUB-FAMILY B MEMBER 6"/>
    <property type="match status" value="1"/>
</dbReference>